<dbReference type="RefSeq" id="WP_076956171.1">
    <property type="nucleotide sequence ID" value="NZ_MLCO01000027.1"/>
</dbReference>
<dbReference type="OrthoDB" id="9779968at2"/>
<dbReference type="AlphaFoldDB" id="A0A1V2H8M6"/>
<feature type="signal peptide" evidence="1">
    <location>
        <begin position="1"/>
        <end position="31"/>
    </location>
</feature>
<organism evidence="2 3">
    <name type="scientific">Teichococcus deserti</name>
    <dbReference type="NCBI Taxonomy" id="1817963"/>
    <lineage>
        <taxon>Bacteria</taxon>
        <taxon>Pseudomonadati</taxon>
        <taxon>Pseudomonadota</taxon>
        <taxon>Alphaproteobacteria</taxon>
        <taxon>Acetobacterales</taxon>
        <taxon>Roseomonadaceae</taxon>
        <taxon>Roseomonas</taxon>
    </lineage>
</organism>
<evidence type="ECO:0000313" key="2">
    <source>
        <dbReference type="EMBL" id="ONG57295.1"/>
    </source>
</evidence>
<dbReference type="PANTHER" id="PTHR43737:SF1">
    <property type="entry name" value="DUF1501 DOMAIN-CONTAINING PROTEIN"/>
    <property type="match status" value="1"/>
</dbReference>
<reference evidence="2 3" key="1">
    <citation type="submission" date="2016-10" db="EMBL/GenBank/DDBJ databases">
        <title>Draft Genome sequence of Roseomonas sp. strain M3.</title>
        <authorList>
            <person name="Subhash Y."/>
            <person name="Lee S."/>
        </authorList>
    </citation>
    <scope>NUCLEOTIDE SEQUENCE [LARGE SCALE GENOMIC DNA]</scope>
    <source>
        <strain evidence="2 3">M3</strain>
    </source>
</reference>
<proteinExistence type="predicted"/>
<gene>
    <name evidence="2" type="ORF">BKE38_04405</name>
</gene>
<sequence length="408" mass="42925">MSKTIPHLPKLGRRGLLLGLTALAVSGQARLAVAAPARSAAPQGRGEARMVVVLLRGALDGLAVVQAYGDPAFRELRQTLALPEPGAEEGVLELGGFFGLHPSMTNLHGMFRGNEALVLHAIAGPYRTRSHFDAQDMLESGADSRLSSGWLNRALQSLPVDADAQGARAALALGLDMPLLLRGPRPVSMFAPPRGEAPPPELYARLADLAHDDPLLGPAVQEGLRARGFASGVLDKEETRGGGFLYLAGSAGRLLAAADGPRVAALEMGGWDTHASQPNRLKGQLAQLDAGLGALREQMGEAWKHCAVLVMTEFGRTVRVNGNNGTDHGTGGAAFLLGGAVAGGRVMADWPGLGQGRLFEDRDLQPSMDLREVAKTLLRDHLRLPAQALDAAFPDSRQVGPKAGLLRD</sequence>
<comment type="caution">
    <text evidence="2">The sequence shown here is derived from an EMBL/GenBank/DDBJ whole genome shotgun (WGS) entry which is preliminary data.</text>
</comment>
<dbReference type="Proteomes" id="UP000188879">
    <property type="component" value="Unassembled WGS sequence"/>
</dbReference>
<dbReference type="PANTHER" id="PTHR43737">
    <property type="entry name" value="BLL7424 PROTEIN"/>
    <property type="match status" value="1"/>
</dbReference>
<dbReference type="EMBL" id="MLCO01000027">
    <property type="protein sequence ID" value="ONG57295.1"/>
    <property type="molecule type" value="Genomic_DNA"/>
</dbReference>
<protein>
    <recommendedName>
        <fullName evidence="4">DUF1501 domain-containing protein</fullName>
    </recommendedName>
</protein>
<keyword evidence="1" id="KW-0732">Signal</keyword>
<evidence type="ECO:0008006" key="4">
    <source>
        <dbReference type="Google" id="ProtNLM"/>
    </source>
</evidence>
<accession>A0A1V2H8M6</accession>
<feature type="chain" id="PRO_5013138360" description="DUF1501 domain-containing protein" evidence="1">
    <location>
        <begin position="32"/>
        <end position="408"/>
    </location>
</feature>
<keyword evidence="3" id="KW-1185">Reference proteome</keyword>
<evidence type="ECO:0000256" key="1">
    <source>
        <dbReference type="SAM" id="SignalP"/>
    </source>
</evidence>
<dbReference type="InterPro" id="IPR010869">
    <property type="entry name" value="DUF1501"/>
</dbReference>
<name>A0A1V2H8M6_9PROT</name>
<dbReference type="PROSITE" id="PS51318">
    <property type="entry name" value="TAT"/>
    <property type="match status" value="1"/>
</dbReference>
<dbReference type="Pfam" id="PF07394">
    <property type="entry name" value="DUF1501"/>
    <property type="match status" value="1"/>
</dbReference>
<evidence type="ECO:0000313" key="3">
    <source>
        <dbReference type="Proteomes" id="UP000188879"/>
    </source>
</evidence>
<dbReference type="InterPro" id="IPR006311">
    <property type="entry name" value="TAT_signal"/>
</dbReference>